<organism evidence="1 2">
    <name type="scientific">Solea senegalensis</name>
    <name type="common">Senegalese sole</name>
    <dbReference type="NCBI Taxonomy" id="28829"/>
    <lineage>
        <taxon>Eukaryota</taxon>
        <taxon>Metazoa</taxon>
        <taxon>Chordata</taxon>
        <taxon>Craniata</taxon>
        <taxon>Vertebrata</taxon>
        <taxon>Euteleostomi</taxon>
        <taxon>Actinopterygii</taxon>
        <taxon>Neopterygii</taxon>
        <taxon>Teleostei</taxon>
        <taxon>Neoteleostei</taxon>
        <taxon>Acanthomorphata</taxon>
        <taxon>Carangaria</taxon>
        <taxon>Pleuronectiformes</taxon>
        <taxon>Pleuronectoidei</taxon>
        <taxon>Soleidae</taxon>
        <taxon>Solea</taxon>
    </lineage>
</organism>
<gene>
    <name evidence="1" type="ORF">JOB18_022771</name>
</gene>
<keyword evidence="2" id="KW-1185">Reference proteome</keyword>
<proteinExistence type="predicted"/>
<comment type="caution">
    <text evidence="1">The sequence shown here is derived from an EMBL/GenBank/DDBJ whole genome shotgun (WGS) entry which is preliminary data.</text>
</comment>
<accession>A0AAV6SGN1</accession>
<dbReference type="EMBL" id="JAGKHQ010000005">
    <property type="protein sequence ID" value="KAG7516103.1"/>
    <property type="molecule type" value="Genomic_DNA"/>
</dbReference>
<sequence length="68" mass="7340">MEESQKRGRAQTQAERTHPLLNLQSGLGVLEGSMCGYALCGAQVEAKATTTATRLKMRGDTAMMKGRL</sequence>
<dbReference type="Proteomes" id="UP000693946">
    <property type="component" value="Linkage Group LG13"/>
</dbReference>
<name>A0AAV6SGN1_SOLSE</name>
<evidence type="ECO:0000313" key="1">
    <source>
        <dbReference type="EMBL" id="KAG7516103.1"/>
    </source>
</evidence>
<evidence type="ECO:0000313" key="2">
    <source>
        <dbReference type="Proteomes" id="UP000693946"/>
    </source>
</evidence>
<reference evidence="1 2" key="1">
    <citation type="journal article" date="2021" name="Sci. Rep.">
        <title>Chromosome anchoring in Senegalese sole (Solea senegalensis) reveals sex-associated markers and genome rearrangements in flatfish.</title>
        <authorList>
            <person name="Guerrero-Cozar I."/>
            <person name="Gomez-Garrido J."/>
            <person name="Berbel C."/>
            <person name="Martinez-Blanch J.F."/>
            <person name="Alioto T."/>
            <person name="Claros M.G."/>
            <person name="Gagnaire P.A."/>
            <person name="Manchado M."/>
        </authorList>
    </citation>
    <scope>NUCLEOTIDE SEQUENCE [LARGE SCALE GENOMIC DNA]</scope>
    <source>
        <strain evidence="1">Sse05_10M</strain>
    </source>
</reference>
<protein>
    <submittedName>
        <fullName evidence="1">Uncharacterized protein</fullName>
    </submittedName>
</protein>
<dbReference type="AlphaFoldDB" id="A0AAV6SGN1"/>